<keyword evidence="4" id="KW-0472">Membrane</keyword>
<sequence length="272" mass="31398">MAKEYRPLEEEPLTDNDSIDERWSSWKQEQESFPQRLKKSSPTWVWLVHVVLLSTSMIFFMMSFCVKSGKNQCPEMPPTTWYHTNMRSTAPAASAIKYEIQHFDLPPVPEGPFVGKGPEVDAMWEYITDAIGDTMVTREEMLKMNIDPEGALEITDPATGKRGFRVAIEVFHQLHCLNLLRQNNYKSYYKPLGGDTSDDPHDLHGHMDHCIDALRQFVMCQADVNVFAFRFPFNDGDPWPDYTTPHTCRNYESIRQWAVDHTVAQGPDEPEH</sequence>
<dbReference type="InParanoid" id="A0A1Y2DWD2"/>
<accession>A0A1Y2DWD2</accession>
<comment type="pathway">
    <text evidence="1">Mycotoxin biosynthesis.</text>
</comment>
<proteinExistence type="inferred from homology"/>
<dbReference type="PANTHER" id="PTHR33365">
    <property type="entry name" value="YALI0B05434P"/>
    <property type="match status" value="1"/>
</dbReference>
<protein>
    <recommendedName>
        <fullName evidence="7">Tat pathway signal sequence</fullName>
    </recommendedName>
</protein>
<dbReference type="Pfam" id="PF11807">
    <property type="entry name" value="UstYa"/>
    <property type="match status" value="1"/>
</dbReference>
<evidence type="ECO:0000313" key="6">
    <source>
        <dbReference type="Proteomes" id="UP000193689"/>
    </source>
</evidence>
<organism evidence="5 6">
    <name type="scientific">Pseudomassariella vexata</name>
    <dbReference type="NCBI Taxonomy" id="1141098"/>
    <lineage>
        <taxon>Eukaryota</taxon>
        <taxon>Fungi</taxon>
        <taxon>Dikarya</taxon>
        <taxon>Ascomycota</taxon>
        <taxon>Pezizomycotina</taxon>
        <taxon>Sordariomycetes</taxon>
        <taxon>Xylariomycetidae</taxon>
        <taxon>Amphisphaeriales</taxon>
        <taxon>Pseudomassariaceae</taxon>
        <taxon>Pseudomassariella</taxon>
    </lineage>
</organism>
<dbReference type="OrthoDB" id="3687641at2759"/>
<evidence type="ECO:0008006" key="7">
    <source>
        <dbReference type="Google" id="ProtNLM"/>
    </source>
</evidence>
<dbReference type="GeneID" id="63781324"/>
<evidence type="ECO:0000313" key="5">
    <source>
        <dbReference type="EMBL" id="ORY63573.1"/>
    </source>
</evidence>
<keyword evidence="4" id="KW-1133">Transmembrane helix</keyword>
<evidence type="ECO:0000256" key="1">
    <source>
        <dbReference type="ARBA" id="ARBA00004685"/>
    </source>
</evidence>
<dbReference type="STRING" id="1141098.A0A1Y2DWD2"/>
<dbReference type="EMBL" id="MCFJ01000008">
    <property type="protein sequence ID" value="ORY63573.1"/>
    <property type="molecule type" value="Genomic_DNA"/>
</dbReference>
<name>A0A1Y2DWD2_9PEZI</name>
<evidence type="ECO:0000256" key="4">
    <source>
        <dbReference type="SAM" id="Phobius"/>
    </source>
</evidence>
<dbReference type="Proteomes" id="UP000193689">
    <property type="component" value="Unassembled WGS sequence"/>
</dbReference>
<reference evidence="5 6" key="1">
    <citation type="submission" date="2016-07" db="EMBL/GenBank/DDBJ databases">
        <title>Pervasive Adenine N6-methylation of Active Genes in Fungi.</title>
        <authorList>
            <consortium name="DOE Joint Genome Institute"/>
            <person name="Mondo S.J."/>
            <person name="Dannebaum R.O."/>
            <person name="Kuo R.C."/>
            <person name="Labutti K."/>
            <person name="Haridas S."/>
            <person name="Kuo A."/>
            <person name="Salamov A."/>
            <person name="Ahrendt S.R."/>
            <person name="Lipzen A."/>
            <person name="Sullivan W."/>
            <person name="Andreopoulos W.B."/>
            <person name="Clum A."/>
            <person name="Lindquist E."/>
            <person name="Daum C."/>
            <person name="Ramamoorthy G.K."/>
            <person name="Gryganskyi A."/>
            <person name="Culley D."/>
            <person name="Magnuson J.K."/>
            <person name="James T.Y."/>
            <person name="O'Malley M.A."/>
            <person name="Stajich J.E."/>
            <person name="Spatafora J.W."/>
            <person name="Visel A."/>
            <person name="Grigoriev I.V."/>
        </authorList>
    </citation>
    <scope>NUCLEOTIDE SEQUENCE [LARGE SCALE GENOMIC DNA]</scope>
    <source>
        <strain evidence="5 6">CBS 129021</strain>
    </source>
</reference>
<evidence type="ECO:0000256" key="2">
    <source>
        <dbReference type="ARBA" id="ARBA00035112"/>
    </source>
</evidence>
<feature type="region of interest" description="Disordered" evidence="3">
    <location>
        <begin position="1"/>
        <end position="21"/>
    </location>
</feature>
<dbReference type="PANTHER" id="PTHR33365:SF4">
    <property type="entry name" value="CYCLOCHLOROTINE BIOSYNTHESIS PROTEIN O"/>
    <property type="match status" value="1"/>
</dbReference>
<dbReference type="AlphaFoldDB" id="A0A1Y2DWD2"/>
<keyword evidence="4" id="KW-0812">Transmembrane</keyword>
<dbReference type="RefSeq" id="XP_040715230.1">
    <property type="nucleotide sequence ID" value="XM_040865112.1"/>
</dbReference>
<gene>
    <name evidence="5" type="ORF">BCR38DRAFT_517132</name>
</gene>
<feature type="transmembrane region" description="Helical" evidence="4">
    <location>
        <begin position="44"/>
        <end position="66"/>
    </location>
</feature>
<evidence type="ECO:0000256" key="3">
    <source>
        <dbReference type="SAM" id="MobiDB-lite"/>
    </source>
</evidence>
<keyword evidence="6" id="KW-1185">Reference proteome</keyword>
<comment type="similarity">
    <text evidence="2">Belongs to the ustYa family.</text>
</comment>
<dbReference type="GO" id="GO:0043386">
    <property type="term" value="P:mycotoxin biosynthetic process"/>
    <property type="evidence" value="ECO:0007669"/>
    <property type="project" value="InterPro"/>
</dbReference>
<comment type="caution">
    <text evidence="5">The sequence shown here is derived from an EMBL/GenBank/DDBJ whole genome shotgun (WGS) entry which is preliminary data.</text>
</comment>
<dbReference type="InterPro" id="IPR021765">
    <property type="entry name" value="UstYa-like"/>
</dbReference>